<gene>
    <name evidence="2" type="ORF">TCEL_01581</name>
</gene>
<dbReference type="eggNOG" id="COG2509">
    <property type="taxonomic scope" value="Bacteria"/>
</dbReference>
<feature type="domain" description="FAD-dependent protein C-terminal" evidence="1">
    <location>
        <begin position="282"/>
        <end position="479"/>
    </location>
</feature>
<dbReference type="PANTHER" id="PTHR42842:SF3">
    <property type="entry name" value="FAD_NAD(P)-BINDING OXIDOREDUCTASE FAMILY PROTEIN"/>
    <property type="match status" value="1"/>
</dbReference>
<dbReference type="InterPro" id="IPR028348">
    <property type="entry name" value="FAD-binding_protein"/>
</dbReference>
<proteinExistence type="predicted"/>
<dbReference type="SUPFAM" id="SSF51905">
    <property type="entry name" value="FAD/NAD(P)-binding domain"/>
    <property type="match status" value="1"/>
</dbReference>
<evidence type="ECO:0000313" key="2">
    <source>
        <dbReference type="EMBL" id="CDF57667.1"/>
    </source>
</evidence>
<dbReference type="InterPro" id="IPR049516">
    <property type="entry name" value="FAD-depend_C"/>
</dbReference>
<organism evidence="2 3">
    <name type="scientific">Thermobrachium celere DSM 8682</name>
    <dbReference type="NCBI Taxonomy" id="941824"/>
    <lineage>
        <taxon>Bacteria</taxon>
        <taxon>Bacillati</taxon>
        <taxon>Bacillota</taxon>
        <taxon>Clostridia</taxon>
        <taxon>Eubacteriales</taxon>
        <taxon>Clostridiaceae</taxon>
        <taxon>Thermobrachium</taxon>
    </lineage>
</organism>
<dbReference type="RefSeq" id="WP_018661032.1">
    <property type="nucleotide sequence ID" value="NZ_HF952018.1"/>
</dbReference>
<dbReference type="OrthoDB" id="9772594at2"/>
<dbReference type="Proteomes" id="UP000014923">
    <property type="component" value="Unassembled WGS sequence"/>
</dbReference>
<keyword evidence="3" id="KW-1185">Reference proteome</keyword>
<dbReference type="Gene3D" id="3.30.70.2700">
    <property type="match status" value="1"/>
</dbReference>
<dbReference type="Pfam" id="PF21688">
    <property type="entry name" value="FAD-depend_C"/>
    <property type="match status" value="1"/>
</dbReference>
<dbReference type="PANTHER" id="PTHR42842">
    <property type="entry name" value="FAD/NAD(P)-BINDING OXIDOREDUCTASE"/>
    <property type="match status" value="1"/>
</dbReference>
<sequence length="534" mass="59446">MTVRVNNIRISLDDSIDKVMDIACKMAKVHKDDIWDYKILKESIDARRKNKIDFVYQVEFKCNNESKVVARANSKDVLLDQTMLDDNFDFGSQKLEKRPIIVGTGPAGLFAGLILAKNGYKPLILERGSSVEKRTKDIQNFWNTGELNLESNVQFGEGGAGTFSDGKLTTRIKDTRITYVLEEFVEAGAPKEIMYSGKPHIGTDILQTVVKNIREKIKALGGDVKFDSKVTDIIVKDGHIKGVIVNNEYEIYSDVVVFAIGHSARDTYEMLLKRGVEFEQKPFAIGVRIEHLQKMIDENQYGKFANHPKLRAADYRLTYTSKNYGRPCYSFCMCPGGLVVAAASEEKRLVTNGMSEYRRDRENANSAIVVGVGPNDFASSHPLAGMEFQRHYEELAYKVGGGGYIAPVQLVGDFLKDEVSKKIGKVKPSYTRGYNFANLKDCLPNYVINVLKEALVDFDRKIKGFASFDAVLTGIETRTSAPVRIIRTETFESSTIKGLYPSGEGAGYAGGIMSAAVDGIKTAEKIMQKYAPIE</sequence>
<evidence type="ECO:0000313" key="3">
    <source>
        <dbReference type="Proteomes" id="UP000014923"/>
    </source>
</evidence>
<dbReference type="PIRSF" id="PIRSF038984">
    <property type="entry name" value="FAD_binding_protein"/>
    <property type="match status" value="1"/>
</dbReference>
<dbReference type="Gene3D" id="3.50.50.60">
    <property type="entry name" value="FAD/NAD(P)-binding domain"/>
    <property type="match status" value="2"/>
</dbReference>
<protein>
    <submittedName>
        <fullName evidence="2">NAD(FAD)-utilizing dehydrogenase, sll0175 homolog</fullName>
    </submittedName>
</protein>
<dbReference type="InterPro" id="IPR036188">
    <property type="entry name" value="FAD/NAD-bd_sf"/>
</dbReference>
<dbReference type="AlphaFoldDB" id="R7RNB0"/>
<reference evidence="2" key="1">
    <citation type="submission" date="2013-03" db="EMBL/GenBank/DDBJ databases">
        <title>Draft genome sequence of the hydrogen-ethanol-producing anaerobic alkalithermophilic Caloramator celere.</title>
        <authorList>
            <person name="Ciranna A."/>
            <person name="Larjo A."/>
            <person name="Kivisto A."/>
            <person name="Santala V."/>
            <person name="Roos C."/>
            <person name="Karp M."/>
        </authorList>
    </citation>
    <scope>NUCLEOTIDE SEQUENCE [LARGE SCALE GENOMIC DNA]</scope>
    <source>
        <strain evidence="2">DSM 8682</strain>
    </source>
</reference>
<name>R7RNB0_9CLOT</name>
<comment type="caution">
    <text evidence="2">The sequence shown here is derived from an EMBL/GenBank/DDBJ whole genome shotgun (WGS) entry which is preliminary data.</text>
</comment>
<dbReference type="EMBL" id="CAVN010000089">
    <property type="protein sequence ID" value="CDF57667.1"/>
    <property type="molecule type" value="Genomic_DNA"/>
</dbReference>
<evidence type="ECO:0000259" key="1">
    <source>
        <dbReference type="Pfam" id="PF21688"/>
    </source>
</evidence>
<dbReference type="HOGENOM" id="CLU_028644_3_0_9"/>
<accession>R7RNB0</accession>